<dbReference type="EMBL" id="NHRY01000100">
    <property type="protein sequence ID" value="PPQ34578.1"/>
    <property type="molecule type" value="Genomic_DNA"/>
</dbReference>
<dbReference type="OrthoDB" id="7282689at2"/>
<feature type="coiled-coil region" evidence="1">
    <location>
        <begin position="27"/>
        <end position="54"/>
    </location>
</feature>
<keyword evidence="1" id="KW-0175">Coiled coil</keyword>
<evidence type="ECO:0000313" key="2">
    <source>
        <dbReference type="EMBL" id="PPQ34578.1"/>
    </source>
</evidence>
<dbReference type="Proteomes" id="UP000239724">
    <property type="component" value="Unassembled WGS sequence"/>
</dbReference>
<proteinExistence type="predicted"/>
<gene>
    <name evidence="2" type="ORF">CCS01_10215</name>
</gene>
<protein>
    <recommendedName>
        <fullName evidence="4">t-SNARE coiled-coil homology domain-containing protein</fullName>
    </recommendedName>
</protein>
<dbReference type="AlphaFoldDB" id="A0A2S6NJ27"/>
<evidence type="ECO:0000313" key="3">
    <source>
        <dbReference type="Proteomes" id="UP000239724"/>
    </source>
</evidence>
<accession>A0A2S6NJ27</accession>
<dbReference type="RefSeq" id="WP_104518751.1">
    <property type="nucleotide sequence ID" value="NZ_NHRY01000100.1"/>
</dbReference>
<evidence type="ECO:0008006" key="4">
    <source>
        <dbReference type="Google" id="ProtNLM"/>
    </source>
</evidence>
<reference evidence="2 3" key="1">
    <citation type="journal article" date="2018" name="Arch. Microbiol.">
        <title>New insights into the metabolic potential of the phototrophic purple bacterium Rhodopila globiformis DSM 161(T) from its draft genome sequence and evidence for a vanadium-dependent nitrogenase.</title>
        <authorList>
            <person name="Imhoff J.F."/>
            <person name="Rahn T."/>
            <person name="Kunzel S."/>
            <person name="Neulinger S.C."/>
        </authorList>
    </citation>
    <scope>NUCLEOTIDE SEQUENCE [LARGE SCALE GENOMIC DNA]</scope>
    <source>
        <strain evidence="2 3">DSM 161</strain>
    </source>
</reference>
<evidence type="ECO:0000256" key="1">
    <source>
        <dbReference type="SAM" id="Coils"/>
    </source>
</evidence>
<name>A0A2S6NJ27_RHOGL</name>
<keyword evidence="3" id="KW-1185">Reference proteome</keyword>
<sequence>MSDGPDSLVLRFMHRVDVKLDRTIDDLAGIKVRATNLEETMAGLNRRMDRTDLRVGRIERRLGRTETAG</sequence>
<comment type="caution">
    <text evidence="2">The sequence shown here is derived from an EMBL/GenBank/DDBJ whole genome shotgun (WGS) entry which is preliminary data.</text>
</comment>
<organism evidence="2 3">
    <name type="scientific">Rhodopila globiformis</name>
    <name type="common">Rhodopseudomonas globiformis</name>
    <dbReference type="NCBI Taxonomy" id="1071"/>
    <lineage>
        <taxon>Bacteria</taxon>
        <taxon>Pseudomonadati</taxon>
        <taxon>Pseudomonadota</taxon>
        <taxon>Alphaproteobacteria</taxon>
        <taxon>Acetobacterales</taxon>
        <taxon>Acetobacteraceae</taxon>
        <taxon>Rhodopila</taxon>
    </lineage>
</organism>